<evidence type="ECO:0000256" key="1">
    <source>
        <dbReference type="SAM" id="MobiDB-lite"/>
    </source>
</evidence>
<proteinExistence type="predicted"/>
<organism evidence="2 3">
    <name type="scientific">Trichuris muris</name>
    <name type="common">Mouse whipworm</name>
    <dbReference type="NCBI Taxonomy" id="70415"/>
    <lineage>
        <taxon>Eukaryota</taxon>
        <taxon>Metazoa</taxon>
        <taxon>Ecdysozoa</taxon>
        <taxon>Nematoda</taxon>
        <taxon>Enoplea</taxon>
        <taxon>Dorylaimia</taxon>
        <taxon>Trichinellida</taxon>
        <taxon>Trichuridae</taxon>
        <taxon>Trichuris</taxon>
    </lineage>
</organism>
<accession>A0A5S6QZC1</accession>
<dbReference type="AlphaFoldDB" id="A0A5S6QZC1"/>
<feature type="region of interest" description="Disordered" evidence="1">
    <location>
        <begin position="12"/>
        <end position="37"/>
    </location>
</feature>
<evidence type="ECO:0000313" key="2">
    <source>
        <dbReference type="Proteomes" id="UP000046395"/>
    </source>
</evidence>
<name>A0A5S6QZC1_TRIMR</name>
<evidence type="ECO:0000313" key="3">
    <source>
        <dbReference type="WBParaSite" id="TMUE_3000012498.1"/>
    </source>
</evidence>
<protein>
    <submittedName>
        <fullName evidence="3">Uncharacterized protein</fullName>
    </submittedName>
</protein>
<dbReference type="Proteomes" id="UP000046395">
    <property type="component" value="Unassembled WGS sequence"/>
</dbReference>
<reference evidence="3" key="1">
    <citation type="submission" date="2019-12" db="UniProtKB">
        <authorList>
            <consortium name="WormBaseParasite"/>
        </authorList>
    </citation>
    <scope>IDENTIFICATION</scope>
</reference>
<sequence length="177" mass="19232">MDWQMAAWSSRCSAAVPNGQSAEGDTGKGSEPEGAVPIRLPPAVTRQISWPLPEGGDRLIKGSARQMVLPPVGKERRNLSPGKAWRLLAKLDFGRSTLSESVRRPVRRWPPPFALQCAGKEMVMHVIGATMLPIWPIVMFNSQHGLIFGGTRLPDRTTYNSSGIPKIGQCCDGFLGA</sequence>
<dbReference type="WBParaSite" id="TMUE_3000012498.1">
    <property type="protein sequence ID" value="TMUE_3000012498.1"/>
    <property type="gene ID" value="WBGene00301596"/>
</dbReference>
<keyword evidence="2" id="KW-1185">Reference proteome</keyword>